<dbReference type="PANTHER" id="PTHR43639">
    <property type="entry name" value="OXIDOREDUCTASE, SHORT-CHAIN DEHYDROGENASE/REDUCTASE FAMILY (AFU_ORTHOLOGUE AFUA_5G02870)"/>
    <property type="match status" value="1"/>
</dbReference>
<dbReference type="PANTHER" id="PTHR43639:SF9">
    <property type="entry name" value="BLL5898 PROTEIN"/>
    <property type="match status" value="1"/>
</dbReference>
<evidence type="ECO:0000313" key="4">
    <source>
        <dbReference type="EMBL" id="GAA4099971.1"/>
    </source>
</evidence>
<dbReference type="InterPro" id="IPR057326">
    <property type="entry name" value="KR_dom"/>
</dbReference>
<dbReference type="Pfam" id="PF13561">
    <property type="entry name" value="adh_short_C2"/>
    <property type="match status" value="1"/>
</dbReference>
<dbReference type="SMART" id="SM00822">
    <property type="entry name" value="PKS_KR"/>
    <property type="match status" value="1"/>
</dbReference>
<dbReference type="SUPFAM" id="SSF51735">
    <property type="entry name" value="NAD(P)-binding Rossmann-fold domains"/>
    <property type="match status" value="1"/>
</dbReference>
<name>A0ABP7WZK1_9GAMM</name>
<comment type="caution">
    <text evidence="4">The sequence shown here is derived from an EMBL/GenBank/DDBJ whole genome shotgun (WGS) entry which is preliminary data.</text>
</comment>
<dbReference type="CDD" id="cd05233">
    <property type="entry name" value="SDR_c"/>
    <property type="match status" value="1"/>
</dbReference>
<evidence type="ECO:0000313" key="5">
    <source>
        <dbReference type="Proteomes" id="UP001500392"/>
    </source>
</evidence>
<proteinExistence type="inferred from homology"/>
<feature type="domain" description="Ketoreductase" evidence="3">
    <location>
        <begin position="8"/>
        <end position="191"/>
    </location>
</feature>
<dbReference type="RefSeq" id="WP_344936832.1">
    <property type="nucleotide sequence ID" value="NZ_BAABDM010000005.1"/>
</dbReference>
<dbReference type="PRINTS" id="PR00081">
    <property type="entry name" value="GDHRDH"/>
</dbReference>
<dbReference type="InterPro" id="IPR002347">
    <property type="entry name" value="SDR_fam"/>
</dbReference>
<evidence type="ECO:0000256" key="2">
    <source>
        <dbReference type="ARBA" id="ARBA00023002"/>
    </source>
</evidence>
<comment type="similarity">
    <text evidence="1">Belongs to the short-chain dehydrogenases/reductases (SDR) family.</text>
</comment>
<dbReference type="Gene3D" id="3.40.50.720">
    <property type="entry name" value="NAD(P)-binding Rossmann-like Domain"/>
    <property type="match status" value="1"/>
</dbReference>
<dbReference type="Proteomes" id="UP001500392">
    <property type="component" value="Unassembled WGS sequence"/>
</dbReference>
<sequence>MSDKLNGKVVLVTGGGRDIGRACAVESAAAGAKVVLTYMASAAGAEAACAEIEAAGGEALAVKADLTKAADVDIVMAAVTERFGALDIVMHVSGGLVARKNMAEMDVEFWQSVMDLNVTSLFMVTKAALPLMRDGGAIVTFASQAGRDGGGPGAAAYAASKGAVMTFTRALAKELGPRIRVNAICPGMIDTGFHDTFTKPEVREKVAGGAALKREGLSAEVGKLAVYLASDDASYVTGANVDVNGGTYFS</sequence>
<protein>
    <submittedName>
        <fullName evidence="4">SDR family NAD(P)-dependent oxidoreductase</fullName>
    </submittedName>
</protein>
<organism evidence="4 5">
    <name type="scientific">Zhongshania borealis</name>
    <dbReference type="NCBI Taxonomy" id="889488"/>
    <lineage>
        <taxon>Bacteria</taxon>
        <taxon>Pseudomonadati</taxon>
        <taxon>Pseudomonadota</taxon>
        <taxon>Gammaproteobacteria</taxon>
        <taxon>Cellvibrionales</taxon>
        <taxon>Spongiibacteraceae</taxon>
        <taxon>Zhongshania</taxon>
    </lineage>
</organism>
<dbReference type="EMBL" id="BAABDM010000005">
    <property type="protein sequence ID" value="GAA4099971.1"/>
    <property type="molecule type" value="Genomic_DNA"/>
</dbReference>
<evidence type="ECO:0000256" key="1">
    <source>
        <dbReference type="ARBA" id="ARBA00006484"/>
    </source>
</evidence>
<dbReference type="InterPro" id="IPR036291">
    <property type="entry name" value="NAD(P)-bd_dom_sf"/>
</dbReference>
<accession>A0ABP7WZK1</accession>
<gene>
    <name evidence="4" type="ORF">GCM10022414_26680</name>
</gene>
<evidence type="ECO:0000259" key="3">
    <source>
        <dbReference type="SMART" id="SM00822"/>
    </source>
</evidence>
<reference evidence="5" key="1">
    <citation type="journal article" date="2019" name="Int. J. Syst. Evol. Microbiol.">
        <title>The Global Catalogue of Microorganisms (GCM) 10K type strain sequencing project: providing services to taxonomists for standard genome sequencing and annotation.</title>
        <authorList>
            <consortium name="The Broad Institute Genomics Platform"/>
            <consortium name="The Broad Institute Genome Sequencing Center for Infectious Disease"/>
            <person name="Wu L."/>
            <person name="Ma J."/>
        </authorList>
    </citation>
    <scope>NUCLEOTIDE SEQUENCE [LARGE SCALE GENOMIC DNA]</scope>
    <source>
        <strain evidence="5">JCM 17304</strain>
    </source>
</reference>
<dbReference type="PRINTS" id="PR00080">
    <property type="entry name" value="SDRFAMILY"/>
</dbReference>
<keyword evidence="2" id="KW-0560">Oxidoreductase</keyword>
<keyword evidence="5" id="KW-1185">Reference proteome</keyword>